<protein>
    <submittedName>
        <fullName evidence="1">Uncharacterized protein</fullName>
    </submittedName>
</protein>
<proteinExistence type="predicted"/>
<dbReference type="Proteomes" id="UP000800035">
    <property type="component" value="Unassembled WGS sequence"/>
</dbReference>
<evidence type="ECO:0000313" key="1">
    <source>
        <dbReference type="EMBL" id="KAF1952853.1"/>
    </source>
</evidence>
<reference evidence="1" key="1">
    <citation type="journal article" date="2020" name="Stud. Mycol.">
        <title>101 Dothideomycetes genomes: a test case for predicting lifestyles and emergence of pathogens.</title>
        <authorList>
            <person name="Haridas S."/>
            <person name="Albert R."/>
            <person name="Binder M."/>
            <person name="Bloem J."/>
            <person name="Labutti K."/>
            <person name="Salamov A."/>
            <person name="Andreopoulos B."/>
            <person name="Baker S."/>
            <person name="Barry K."/>
            <person name="Bills G."/>
            <person name="Bluhm B."/>
            <person name="Cannon C."/>
            <person name="Castanera R."/>
            <person name="Culley D."/>
            <person name="Daum C."/>
            <person name="Ezra D."/>
            <person name="Gonzalez J."/>
            <person name="Henrissat B."/>
            <person name="Kuo A."/>
            <person name="Liang C."/>
            <person name="Lipzen A."/>
            <person name="Lutzoni F."/>
            <person name="Magnuson J."/>
            <person name="Mondo S."/>
            <person name="Nolan M."/>
            <person name="Ohm R."/>
            <person name="Pangilinan J."/>
            <person name="Park H.-J."/>
            <person name="Ramirez L."/>
            <person name="Alfaro M."/>
            <person name="Sun H."/>
            <person name="Tritt A."/>
            <person name="Yoshinaga Y."/>
            <person name="Zwiers L.-H."/>
            <person name="Turgeon B."/>
            <person name="Goodwin S."/>
            <person name="Spatafora J."/>
            <person name="Crous P."/>
            <person name="Grigoriev I."/>
        </authorList>
    </citation>
    <scope>NUCLEOTIDE SEQUENCE</scope>
    <source>
        <strain evidence="1">CBS 675.92</strain>
    </source>
</reference>
<dbReference type="EMBL" id="ML977007">
    <property type="protein sequence ID" value="KAF1952853.1"/>
    <property type="molecule type" value="Genomic_DNA"/>
</dbReference>
<accession>A0A6A5TJ33</accession>
<name>A0A6A5TJ33_9PLEO</name>
<organism evidence="1 2">
    <name type="scientific">Byssothecium circinans</name>
    <dbReference type="NCBI Taxonomy" id="147558"/>
    <lineage>
        <taxon>Eukaryota</taxon>
        <taxon>Fungi</taxon>
        <taxon>Dikarya</taxon>
        <taxon>Ascomycota</taxon>
        <taxon>Pezizomycotina</taxon>
        <taxon>Dothideomycetes</taxon>
        <taxon>Pleosporomycetidae</taxon>
        <taxon>Pleosporales</taxon>
        <taxon>Massarineae</taxon>
        <taxon>Massarinaceae</taxon>
        <taxon>Byssothecium</taxon>
    </lineage>
</organism>
<keyword evidence="2" id="KW-1185">Reference proteome</keyword>
<evidence type="ECO:0000313" key="2">
    <source>
        <dbReference type="Proteomes" id="UP000800035"/>
    </source>
</evidence>
<dbReference type="AlphaFoldDB" id="A0A6A5TJ33"/>
<sequence>MICVSSTLPGPITYQQSLGTNVPFQIPRNGDHTAFLRVWRPSPKQKNHVKASVGYLLSESNSTAVFPSDSHPTCREATRTSTPQLPIWTAEVEFEGFSSLRYTCPSEPYSLGTGWLEVRDVAMPLNSSDAVWRPCGILKGAGSTGDTSGHPVFVAKQHLALVMKTTRKAPRFRCLFVEDAMDEVEAPAQILRDLT</sequence>
<gene>
    <name evidence="1" type="ORF">CC80DRAFT_571171</name>
</gene>